<keyword evidence="5" id="KW-1185">Reference proteome</keyword>
<dbReference type="InterPro" id="IPR005502">
    <property type="entry name" value="Ribosyl_crysJ1"/>
</dbReference>
<dbReference type="AlphaFoldDB" id="A0A1G6R098"/>
<comment type="similarity">
    <text evidence="1">Belongs to the ADP-ribosylglycohydrolase family.</text>
</comment>
<reference evidence="5" key="1">
    <citation type="submission" date="2016-10" db="EMBL/GenBank/DDBJ databases">
        <authorList>
            <person name="Varghese N."/>
            <person name="Submissions S."/>
        </authorList>
    </citation>
    <scope>NUCLEOTIDE SEQUENCE [LARGE SCALE GENOMIC DNA]</scope>
    <source>
        <strain evidence="5">IBRC-M 10403</strain>
    </source>
</reference>
<dbReference type="InterPro" id="IPR036705">
    <property type="entry name" value="Ribosyl_crysJ1_sf"/>
</dbReference>
<dbReference type="PANTHER" id="PTHR16222:SF24">
    <property type="entry name" value="ADP-RIBOSYLHYDROLASE ARH3"/>
    <property type="match status" value="1"/>
</dbReference>
<dbReference type="Proteomes" id="UP000199501">
    <property type="component" value="Unassembled WGS sequence"/>
</dbReference>
<dbReference type="EMBL" id="FMZZ01000006">
    <property type="protein sequence ID" value="SDC97978.1"/>
    <property type="molecule type" value="Genomic_DNA"/>
</dbReference>
<evidence type="ECO:0000259" key="3">
    <source>
        <dbReference type="Pfam" id="PF15567"/>
    </source>
</evidence>
<evidence type="ECO:0000256" key="2">
    <source>
        <dbReference type="ARBA" id="ARBA00022801"/>
    </source>
</evidence>
<evidence type="ECO:0000313" key="5">
    <source>
        <dbReference type="Proteomes" id="UP000199501"/>
    </source>
</evidence>
<dbReference type="Pfam" id="PF15567">
    <property type="entry name" value="Imm35"/>
    <property type="match status" value="1"/>
</dbReference>
<dbReference type="SUPFAM" id="SSF101478">
    <property type="entry name" value="ADP-ribosylglycohydrolase"/>
    <property type="match status" value="1"/>
</dbReference>
<gene>
    <name evidence="4" type="ORF">SAMN05216174_10668</name>
</gene>
<dbReference type="Pfam" id="PF03747">
    <property type="entry name" value="ADP_ribosyl_GH"/>
    <property type="match status" value="1"/>
</dbReference>
<proteinExistence type="inferred from homology"/>
<dbReference type="InterPro" id="IPR050792">
    <property type="entry name" value="ADP-ribosylglycohydrolase"/>
</dbReference>
<dbReference type="InterPro" id="IPR029082">
    <property type="entry name" value="Imm35"/>
</dbReference>
<accession>A0A1G6R098</accession>
<dbReference type="GO" id="GO:0016787">
    <property type="term" value="F:hydrolase activity"/>
    <property type="evidence" value="ECO:0007669"/>
    <property type="project" value="UniProtKB-KW"/>
</dbReference>
<keyword evidence="2 4" id="KW-0378">Hydrolase</keyword>
<dbReference type="RefSeq" id="WP_091450489.1">
    <property type="nucleotide sequence ID" value="NZ_FMZZ01000006.1"/>
</dbReference>
<evidence type="ECO:0000256" key="1">
    <source>
        <dbReference type="ARBA" id="ARBA00010702"/>
    </source>
</evidence>
<dbReference type="OrthoDB" id="4871367at2"/>
<feature type="domain" description="Immunity protein 35" evidence="3">
    <location>
        <begin position="5"/>
        <end position="97"/>
    </location>
</feature>
<evidence type="ECO:0000313" key="4">
    <source>
        <dbReference type="EMBL" id="SDC97978.1"/>
    </source>
</evidence>
<sequence>MEATAAVAKVEEWLRAVHGPQMAGLRVEHEKVRLVPEGWSVPYNSVAYLDGGDAGKEIFPPPRLIVREPDGELREPSPQPGGVSVPARMPGQEYWAEIIDPEVALSGLGYLGVPARAIGGWRKVLPDGTSTGVERENPGYRPGPRRMGIEWLENPVDWMMAFRAVGWFDDEKLAIALTQAVVFTSGGHTTFCPVYSSTRRLPADTTTWRRVDVATLVGELPDDMGVLFYGGEGPLELRAGDIAAALARFPRVQPPVDMEGSRFEFSAEVERLTEETAARLGLAKPARSPEHEARYARINDVELTDDEIRKTVLAKSWRQLVYETKEPRWPDDLAANGLTWTYDDNGKPIPTKDTFGKYCADAPKGFRFNWRRVSGAFVGFALGEALGAAVDRLSLDEIHARHGVPGVLGLQPAYERPGQIGPLTQRLLFLTEGVIRSPHRDVDAADHAVFADAAAGGLLRWLHTQGDWVPIEVDGWLVKVADLYADRLPDPDELAAIRALADGNRGTGSGSGALLAALPAALTVGGPGTGLDQGVPIAARLLAGLTHAAGIDIAATEYLARLFEQVLAVNIGSMPVWISGRKVQVPEVTPAATAALPDFKKFGLPDVRTPENLGAGRDSLTALGQALAAISGFEHRPEVALLRAVNHSGRSALTGALAGALLGARTGIPGLPRAWVDQLDLRHLVETLATDAYRRYHRASPMDAGTWTTRYPRT</sequence>
<protein>
    <submittedName>
        <fullName evidence="4">ADP-ribosylglycohydrolase</fullName>
    </submittedName>
</protein>
<dbReference type="STRING" id="1271860.SAMN05216174_10668"/>
<dbReference type="Gene3D" id="1.10.4080.10">
    <property type="entry name" value="ADP-ribosylation/Crystallin J1"/>
    <property type="match status" value="1"/>
</dbReference>
<name>A0A1G6R098_9PSEU</name>
<dbReference type="PANTHER" id="PTHR16222">
    <property type="entry name" value="ADP-RIBOSYLGLYCOHYDROLASE"/>
    <property type="match status" value="1"/>
</dbReference>
<organism evidence="4 5">
    <name type="scientific">Actinokineospora iranica</name>
    <dbReference type="NCBI Taxonomy" id="1271860"/>
    <lineage>
        <taxon>Bacteria</taxon>
        <taxon>Bacillati</taxon>
        <taxon>Actinomycetota</taxon>
        <taxon>Actinomycetes</taxon>
        <taxon>Pseudonocardiales</taxon>
        <taxon>Pseudonocardiaceae</taxon>
        <taxon>Actinokineospora</taxon>
    </lineage>
</organism>